<keyword evidence="1" id="KW-0732">Signal</keyword>
<keyword evidence="3" id="KW-1185">Reference proteome</keyword>
<dbReference type="RefSeq" id="WP_057722907.1">
    <property type="nucleotide sequence ID" value="NZ_JYLM01000003.1"/>
</dbReference>
<gene>
    <name evidence="2" type="ORF">SAMN04490197_5523</name>
</gene>
<dbReference type="Proteomes" id="UP000183653">
    <property type="component" value="Chromosome I"/>
</dbReference>
<evidence type="ECO:0008006" key="4">
    <source>
        <dbReference type="Google" id="ProtNLM"/>
    </source>
</evidence>
<dbReference type="PROSITE" id="PS51257">
    <property type="entry name" value="PROKAR_LIPOPROTEIN"/>
    <property type="match status" value="1"/>
</dbReference>
<dbReference type="OrthoDB" id="7008028at2"/>
<evidence type="ECO:0000313" key="3">
    <source>
        <dbReference type="Proteomes" id="UP000183653"/>
    </source>
</evidence>
<proteinExistence type="predicted"/>
<sequence length="94" mass="10207">MNRFIVMLTVLTLAGCSATSAKTHATRGGSGTEIDCSGLGNKWEKCEARAMRECKSRGYKVIARSSEAKDDVEDYPFGWNPAGALTRTMLVICN</sequence>
<organism evidence="2 3">
    <name type="scientific">Pseudomonas orientalis</name>
    <dbReference type="NCBI Taxonomy" id="76758"/>
    <lineage>
        <taxon>Bacteria</taxon>
        <taxon>Pseudomonadati</taxon>
        <taxon>Pseudomonadota</taxon>
        <taxon>Gammaproteobacteria</taxon>
        <taxon>Pseudomonadales</taxon>
        <taxon>Pseudomonadaceae</taxon>
        <taxon>Pseudomonas</taxon>
    </lineage>
</organism>
<evidence type="ECO:0000313" key="2">
    <source>
        <dbReference type="EMBL" id="SDU38424.1"/>
    </source>
</evidence>
<feature type="chain" id="PRO_5033019120" description="Phosphonate ABC transporter phosphate-binding periplasmic component" evidence="1">
    <location>
        <begin position="22"/>
        <end position="94"/>
    </location>
</feature>
<protein>
    <recommendedName>
        <fullName evidence="4">Phosphonate ABC transporter phosphate-binding periplasmic component</fullName>
    </recommendedName>
</protein>
<evidence type="ECO:0000256" key="1">
    <source>
        <dbReference type="SAM" id="SignalP"/>
    </source>
</evidence>
<reference evidence="2 3" key="1">
    <citation type="submission" date="2016-10" db="EMBL/GenBank/DDBJ databases">
        <authorList>
            <person name="Varghese N."/>
            <person name="Submissions S."/>
        </authorList>
    </citation>
    <scope>NUCLEOTIDE SEQUENCE [LARGE SCALE GENOMIC DNA]</scope>
    <source>
        <strain evidence="2 3">BS2775</strain>
    </source>
</reference>
<name>A0A1H2I313_9PSED</name>
<dbReference type="EMBL" id="LT629782">
    <property type="protein sequence ID" value="SDU38424.1"/>
    <property type="molecule type" value="Genomic_DNA"/>
</dbReference>
<dbReference type="AlphaFoldDB" id="A0A1H2I313"/>
<feature type="signal peptide" evidence="1">
    <location>
        <begin position="1"/>
        <end position="21"/>
    </location>
</feature>
<accession>A0A1H2I313</accession>